<evidence type="ECO:0000313" key="3">
    <source>
        <dbReference type="Proteomes" id="UP000664132"/>
    </source>
</evidence>
<protein>
    <recommendedName>
        <fullName evidence="1">2EXR domain-containing protein</fullName>
    </recommendedName>
</protein>
<evidence type="ECO:0000313" key="2">
    <source>
        <dbReference type="EMBL" id="KAG4411374.1"/>
    </source>
</evidence>
<dbReference type="OrthoDB" id="3473305at2759"/>
<dbReference type="EMBL" id="JAFJYH010000485">
    <property type="protein sequence ID" value="KAG4411374.1"/>
    <property type="molecule type" value="Genomic_DNA"/>
</dbReference>
<dbReference type="Proteomes" id="UP000664132">
    <property type="component" value="Unassembled WGS sequence"/>
</dbReference>
<dbReference type="InterPro" id="IPR045518">
    <property type="entry name" value="2EXR"/>
</dbReference>
<dbReference type="PANTHER" id="PTHR35910">
    <property type="entry name" value="2EXR DOMAIN-CONTAINING PROTEIN"/>
    <property type="match status" value="1"/>
</dbReference>
<name>A0A8H7W597_9HELO</name>
<comment type="caution">
    <text evidence="2">The sequence shown here is derived from an EMBL/GenBank/DDBJ whole genome shotgun (WGS) entry which is preliminary data.</text>
</comment>
<proteinExistence type="predicted"/>
<feature type="domain" description="2EXR" evidence="1">
    <location>
        <begin position="8"/>
        <end position="86"/>
    </location>
</feature>
<gene>
    <name evidence="2" type="ORF">IFR04_015497</name>
</gene>
<dbReference type="PANTHER" id="PTHR35910:SF1">
    <property type="entry name" value="2EXR DOMAIN-CONTAINING PROTEIN"/>
    <property type="match status" value="1"/>
</dbReference>
<keyword evidence="3" id="KW-1185">Reference proteome</keyword>
<dbReference type="Pfam" id="PF20150">
    <property type="entry name" value="2EXR"/>
    <property type="match status" value="1"/>
</dbReference>
<dbReference type="AlphaFoldDB" id="A0A8H7W597"/>
<organism evidence="2 3">
    <name type="scientific">Cadophora malorum</name>
    <dbReference type="NCBI Taxonomy" id="108018"/>
    <lineage>
        <taxon>Eukaryota</taxon>
        <taxon>Fungi</taxon>
        <taxon>Dikarya</taxon>
        <taxon>Ascomycota</taxon>
        <taxon>Pezizomycotina</taxon>
        <taxon>Leotiomycetes</taxon>
        <taxon>Helotiales</taxon>
        <taxon>Ploettnerulaceae</taxon>
        <taxon>Cadophora</taxon>
    </lineage>
</organism>
<evidence type="ECO:0000259" key="1">
    <source>
        <dbReference type="Pfam" id="PF20150"/>
    </source>
</evidence>
<accession>A0A8H7W597</accession>
<sequence length="181" mass="21189">MSTSLSTFHPFPNLTPELRTLIISHCTPHRTIRIKSSSSGLGLYSRTPTPPITRVNRECRQHSSYQKSFTSPSGRYIWVNFTHDTIHVLSTVFWHIEIMPRDEIRHLRIELVDERGEEVIEDWWHHLLPLLRTFPSLLTVDLLVPRDLRYYAPQYIDDAYFGEKCDKEKGVRIVAMGSGEW</sequence>
<feature type="non-terminal residue" evidence="2">
    <location>
        <position position="181"/>
    </location>
</feature>
<reference evidence="2" key="1">
    <citation type="submission" date="2021-02" db="EMBL/GenBank/DDBJ databases">
        <title>Genome sequence Cadophora malorum strain M34.</title>
        <authorList>
            <person name="Stefanovic E."/>
            <person name="Vu D."/>
            <person name="Scully C."/>
            <person name="Dijksterhuis J."/>
            <person name="Roader J."/>
            <person name="Houbraken J."/>
        </authorList>
    </citation>
    <scope>NUCLEOTIDE SEQUENCE</scope>
    <source>
        <strain evidence="2">M34</strain>
    </source>
</reference>